<dbReference type="Proteomes" id="UP000318478">
    <property type="component" value="Unassembled WGS sequence"/>
</dbReference>
<dbReference type="PANTHER" id="PTHR30146">
    <property type="entry name" value="LACI-RELATED TRANSCRIPTIONAL REPRESSOR"/>
    <property type="match status" value="1"/>
</dbReference>
<feature type="compositionally biased region" description="Basic and acidic residues" evidence="4">
    <location>
        <begin position="325"/>
        <end position="336"/>
    </location>
</feature>
<reference evidence="6 7" key="1">
    <citation type="submission" date="2019-02" db="EMBL/GenBank/DDBJ databases">
        <title>Deep-cultivation of Planctomycetes and their phenomic and genomic characterization uncovers novel biology.</title>
        <authorList>
            <person name="Wiegand S."/>
            <person name="Jogler M."/>
            <person name="Boedeker C."/>
            <person name="Pinto D."/>
            <person name="Vollmers J."/>
            <person name="Rivas-Marin E."/>
            <person name="Kohn T."/>
            <person name="Peeters S.H."/>
            <person name="Heuer A."/>
            <person name="Rast P."/>
            <person name="Oberbeckmann S."/>
            <person name="Bunk B."/>
            <person name="Jeske O."/>
            <person name="Meyerdierks A."/>
            <person name="Storesund J.E."/>
            <person name="Kallscheuer N."/>
            <person name="Luecker S."/>
            <person name="Lage O.M."/>
            <person name="Pohl T."/>
            <person name="Merkel B.J."/>
            <person name="Hornburger P."/>
            <person name="Mueller R.-W."/>
            <person name="Bruemmer F."/>
            <person name="Labrenz M."/>
            <person name="Spormann A.M."/>
            <person name="Op Den Camp H."/>
            <person name="Overmann J."/>
            <person name="Amann R."/>
            <person name="Jetten M.S.M."/>
            <person name="Mascher T."/>
            <person name="Medema M.H."/>
            <person name="Devos D.P."/>
            <person name="Kaster A.-K."/>
            <person name="Ovreas L."/>
            <person name="Rohde M."/>
            <person name="Galperin M.Y."/>
            <person name="Jogler C."/>
        </authorList>
    </citation>
    <scope>NUCLEOTIDE SEQUENCE [LARGE SCALE GENOMIC DNA]</scope>
    <source>
        <strain evidence="6 7">Pla123a</strain>
    </source>
</reference>
<accession>A0A5C5XUJ4</accession>
<keyword evidence="7" id="KW-1185">Reference proteome</keyword>
<dbReference type="PROSITE" id="PS00356">
    <property type="entry name" value="HTH_LACI_1"/>
    <property type="match status" value="1"/>
</dbReference>
<dbReference type="Pfam" id="PF00356">
    <property type="entry name" value="LacI"/>
    <property type="match status" value="1"/>
</dbReference>
<dbReference type="CDD" id="cd01392">
    <property type="entry name" value="HTH_LacI"/>
    <property type="match status" value="1"/>
</dbReference>
<evidence type="ECO:0000313" key="6">
    <source>
        <dbReference type="EMBL" id="TWT66976.1"/>
    </source>
</evidence>
<dbReference type="Pfam" id="PF13377">
    <property type="entry name" value="Peripla_BP_3"/>
    <property type="match status" value="1"/>
</dbReference>
<evidence type="ECO:0000256" key="3">
    <source>
        <dbReference type="ARBA" id="ARBA00023163"/>
    </source>
</evidence>
<dbReference type="SUPFAM" id="SSF47413">
    <property type="entry name" value="lambda repressor-like DNA-binding domains"/>
    <property type="match status" value="1"/>
</dbReference>
<name>A0A5C5XUJ4_9BACT</name>
<keyword evidence="2" id="KW-0238">DNA-binding</keyword>
<feature type="domain" description="HTH lacI-type" evidence="5">
    <location>
        <begin position="3"/>
        <end position="61"/>
    </location>
</feature>
<gene>
    <name evidence="6" type="primary">degA</name>
    <name evidence="6" type="ORF">Pla123a_44050</name>
</gene>
<dbReference type="Gene3D" id="1.10.260.40">
    <property type="entry name" value="lambda repressor-like DNA-binding domains"/>
    <property type="match status" value="1"/>
</dbReference>
<evidence type="ECO:0000256" key="1">
    <source>
        <dbReference type="ARBA" id="ARBA00023015"/>
    </source>
</evidence>
<sequence length="371" mass="40707">MAATIYDIAREAGVSSSTVARVLRGNTRGLRRDSAERAEKIRRIASDLGYLPNARARAFSEQRTKGVGLLYDNDAWIFEGVNDRVVQGLVRELRRDDHHAMLIPLGDGDAWRDLVLGGQVDGCVAFQRLPDEVRDSIRQAGIPCVMLMDDSDPLLPQVLVDDFGGAYAAARHLIGLGHRDFGLFVHEEVKPHCSIRERRRGVEAAMRDAGLEPGFWHCSIATLVDSVLRGDNRQTALICYSDLESTLLVHTLWQFGLRVPEALSIVGFNEKFSTEFMTPPLTTVGFDAERIGRLGAQLLMEKQLKHTKEKPGRTAPNDGEASEDASERPAEIHRVSTELIVRASTAAPKSNPARIDEPAAGGATHAPDTSS</sequence>
<dbReference type="InterPro" id="IPR010982">
    <property type="entry name" value="Lambda_DNA-bd_dom_sf"/>
</dbReference>
<evidence type="ECO:0000313" key="7">
    <source>
        <dbReference type="Proteomes" id="UP000318478"/>
    </source>
</evidence>
<dbReference type="OrthoDB" id="9788209at2"/>
<dbReference type="InterPro" id="IPR000843">
    <property type="entry name" value="HTH_LacI"/>
</dbReference>
<feature type="region of interest" description="Disordered" evidence="4">
    <location>
        <begin position="305"/>
        <end position="371"/>
    </location>
</feature>
<dbReference type="SUPFAM" id="SSF53822">
    <property type="entry name" value="Periplasmic binding protein-like I"/>
    <property type="match status" value="1"/>
</dbReference>
<dbReference type="Gene3D" id="3.40.50.2300">
    <property type="match status" value="2"/>
</dbReference>
<dbReference type="InterPro" id="IPR046335">
    <property type="entry name" value="LacI/GalR-like_sensor"/>
</dbReference>
<evidence type="ECO:0000256" key="2">
    <source>
        <dbReference type="ARBA" id="ARBA00023125"/>
    </source>
</evidence>
<dbReference type="PROSITE" id="PS50932">
    <property type="entry name" value="HTH_LACI_2"/>
    <property type="match status" value="1"/>
</dbReference>
<evidence type="ECO:0000256" key="4">
    <source>
        <dbReference type="SAM" id="MobiDB-lite"/>
    </source>
</evidence>
<keyword evidence="1" id="KW-0805">Transcription regulation</keyword>
<dbReference type="SMART" id="SM00354">
    <property type="entry name" value="HTH_LACI"/>
    <property type="match status" value="1"/>
</dbReference>
<dbReference type="PANTHER" id="PTHR30146:SF138">
    <property type="entry name" value="TRANSCRIPTIONAL REGULATORY PROTEIN"/>
    <property type="match status" value="1"/>
</dbReference>
<dbReference type="GO" id="GO:0003700">
    <property type="term" value="F:DNA-binding transcription factor activity"/>
    <property type="evidence" value="ECO:0007669"/>
    <property type="project" value="TreeGrafter"/>
</dbReference>
<dbReference type="RefSeq" id="WP_146590949.1">
    <property type="nucleotide sequence ID" value="NZ_SJPO01000013.1"/>
</dbReference>
<evidence type="ECO:0000259" key="5">
    <source>
        <dbReference type="PROSITE" id="PS50932"/>
    </source>
</evidence>
<keyword evidence="3" id="KW-0804">Transcription</keyword>
<dbReference type="InterPro" id="IPR028082">
    <property type="entry name" value="Peripla_BP_I"/>
</dbReference>
<protein>
    <submittedName>
        <fullName evidence="6">HTH-type transcriptional regulator DegA</fullName>
    </submittedName>
</protein>
<dbReference type="GO" id="GO:0000976">
    <property type="term" value="F:transcription cis-regulatory region binding"/>
    <property type="evidence" value="ECO:0007669"/>
    <property type="project" value="TreeGrafter"/>
</dbReference>
<dbReference type="AlphaFoldDB" id="A0A5C5XUJ4"/>
<dbReference type="EMBL" id="SJPO01000013">
    <property type="protein sequence ID" value="TWT66976.1"/>
    <property type="molecule type" value="Genomic_DNA"/>
</dbReference>
<dbReference type="CDD" id="cd06267">
    <property type="entry name" value="PBP1_LacI_sugar_binding-like"/>
    <property type="match status" value="1"/>
</dbReference>
<comment type="caution">
    <text evidence="6">The sequence shown here is derived from an EMBL/GenBank/DDBJ whole genome shotgun (WGS) entry which is preliminary data.</text>
</comment>
<proteinExistence type="predicted"/>
<organism evidence="6 7">
    <name type="scientific">Posidoniimonas polymericola</name>
    <dbReference type="NCBI Taxonomy" id="2528002"/>
    <lineage>
        <taxon>Bacteria</taxon>
        <taxon>Pseudomonadati</taxon>
        <taxon>Planctomycetota</taxon>
        <taxon>Planctomycetia</taxon>
        <taxon>Pirellulales</taxon>
        <taxon>Lacipirellulaceae</taxon>
        <taxon>Posidoniimonas</taxon>
    </lineage>
</organism>